<evidence type="ECO:0000256" key="2">
    <source>
        <dbReference type="ARBA" id="ARBA00011044"/>
    </source>
</evidence>
<evidence type="ECO:0000259" key="7">
    <source>
        <dbReference type="Pfam" id="PF07282"/>
    </source>
</evidence>
<dbReference type="GO" id="GO:0032196">
    <property type="term" value="P:transposition"/>
    <property type="evidence" value="ECO:0007669"/>
    <property type="project" value="UniProtKB-KW"/>
</dbReference>
<evidence type="ECO:0000256" key="4">
    <source>
        <dbReference type="ARBA" id="ARBA00023125"/>
    </source>
</evidence>
<comment type="similarity">
    <text evidence="2">In the N-terminal section; belongs to the transposase 2 family.</text>
</comment>
<dbReference type="InterPro" id="IPR001959">
    <property type="entry name" value="Transposase"/>
</dbReference>
<keyword evidence="4" id="KW-0238">DNA-binding</keyword>
<evidence type="ECO:0000313" key="8">
    <source>
        <dbReference type="EMBL" id="OPG88601.1"/>
    </source>
</evidence>
<feature type="domain" description="Probable transposase IS891/IS1136/IS1341" evidence="6">
    <location>
        <begin position="21"/>
        <end position="155"/>
    </location>
</feature>
<dbReference type="NCBIfam" id="NF040570">
    <property type="entry name" value="guided_TnpB"/>
    <property type="match status" value="1"/>
</dbReference>
<evidence type="ECO:0000313" key="9">
    <source>
        <dbReference type="Proteomes" id="UP000189795"/>
    </source>
</evidence>
<dbReference type="AlphaFoldDB" id="A0A1V4FLN8"/>
<gene>
    <name evidence="8" type="ORF">B5D07_04600</name>
</gene>
<proteinExistence type="inferred from homology"/>
<sequence length="247" mass="28842">MGKIKNVTVRLNVAGQYYITVLVESENQTLPKTSKYIGGDLGLKSLLNLSDGCKEPINHFEDKYRKKLYRWEKLRSRRFLKAQQEIAWDHHNKVLVPRQLDDFKNYQKARIMVAKYRQKIANQRLDQLQKFTTKLVKKYDIIVLEKLNTKGMMKNHHLARAIANASWSKLVDILQYKCDWYGKKLIQVNPSYTSQVCANCGKNNHRLGLNKSEWLAVREWDCPNCGKHLDRDINAAQVILQKGLAIR</sequence>
<comment type="similarity">
    <text evidence="1">In the C-terminal section; belongs to the transposase 35 family.</text>
</comment>
<dbReference type="Proteomes" id="UP000189795">
    <property type="component" value="Unassembled WGS sequence"/>
</dbReference>
<dbReference type="GO" id="GO:0006310">
    <property type="term" value="P:DNA recombination"/>
    <property type="evidence" value="ECO:0007669"/>
    <property type="project" value="UniProtKB-KW"/>
</dbReference>
<dbReference type="GO" id="GO:0003677">
    <property type="term" value="F:DNA binding"/>
    <property type="evidence" value="ECO:0007669"/>
    <property type="project" value="UniProtKB-KW"/>
</dbReference>
<name>A0A1V4FLN8_LIMRT</name>
<dbReference type="EMBL" id="MWVS01000052">
    <property type="protein sequence ID" value="OPG88601.1"/>
    <property type="molecule type" value="Genomic_DNA"/>
</dbReference>
<dbReference type="Pfam" id="PF07282">
    <property type="entry name" value="Cas12f1-like_TNB"/>
    <property type="match status" value="1"/>
</dbReference>
<organism evidence="8 9">
    <name type="scientific">Limosilactobacillus reuteri</name>
    <name type="common">Lactobacillus reuteri</name>
    <dbReference type="NCBI Taxonomy" id="1598"/>
    <lineage>
        <taxon>Bacteria</taxon>
        <taxon>Bacillati</taxon>
        <taxon>Bacillota</taxon>
        <taxon>Bacilli</taxon>
        <taxon>Lactobacillales</taxon>
        <taxon>Lactobacillaceae</taxon>
        <taxon>Limosilactobacillus</taxon>
    </lineage>
</organism>
<dbReference type="NCBIfam" id="TIGR01766">
    <property type="entry name" value="IS200/IS605 family accessory protein TnpB-like domain"/>
    <property type="match status" value="1"/>
</dbReference>
<dbReference type="Pfam" id="PF01385">
    <property type="entry name" value="OrfB_IS605"/>
    <property type="match status" value="1"/>
</dbReference>
<reference evidence="8 9" key="1">
    <citation type="submission" date="2017-03" db="EMBL/GenBank/DDBJ databases">
        <title>Antibiotic resistance of probiotic microorganisms.</title>
        <authorList>
            <person name="Sanudo A.I."/>
            <person name="Olivares M."/>
            <person name="Banuelos O."/>
        </authorList>
    </citation>
    <scope>NUCLEOTIDE SEQUENCE [LARGE SCALE GENOMIC DNA]</scope>
    <source>
        <strain evidence="8 9">CECT8605</strain>
    </source>
</reference>
<protein>
    <submittedName>
        <fullName evidence="8">Transposase</fullName>
    </submittedName>
</protein>
<accession>A0A1V4FLN8</accession>
<keyword evidence="3" id="KW-0815">Transposition</keyword>
<comment type="caution">
    <text evidence="8">The sequence shown here is derived from an EMBL/GenBank/DDBJ whole genome shotgun (WGS) entry which is preliminary data.</text>
</comment>
<keyword evidence="5" id="KW-0233">DNA recombination</keyword>
<dbReference type="PANTHER" id="PTHR30405">
    <property type="entry name" value="TRANSPOSASE"/>
    <property type="match status" value="1"/>
</dbReference>
<feature type="domain" description="Cas12f1-like TNB" evidence="7">
    <location>
        <begin position="167"/>
        <end position="239"/>
    </location>
</feature>
<dbReference type="PANTHER" id="PTHR30405:SF25">
    <property type="entry name" value="RNA-GUIDED DNA ENDONUCLEASE INSQ-RELATED"/>
    <property type="match status" value="1"/>
</dbReference>
<evidence type="ECO:0000256" key="3">
    <source>
        <dbReference type="ARBA" id="ARBA00022578"/>
    </source>
</evidence>
<evidence type="ECO:0000256" key="5">
    <source>
        <dbReference type="ARBA" id="ARBA00023172"/>
    </source>
</evidence>
<evidence type="ECO:0000259" key="6">
    <source>
        <dbReference type="Pfam" id="PF01385"/>
    </source>
</evidence>
<dbReference type="InterPro" id="IPR010095">
    <property type="entry name" value="Cas12f1-like_TNB"/>
</dbReference>
<dbReference type="InterPro" id="IPR051399">
    <property type="entry name" value="RNA-guided_DNA_endo/Transpos"/>
</dbReference>
<evidence type="ECO:0000256" key="1">
    <source>
        <dbReference type="ARBA" id="ARBA00008761"/>
    </source>
</evidence>